<organism evidence="2 3">
    <name type="scientific">Diversispora epigaea</name>
    <dbReference type="NCBI Taxonomy" id="1348612"/>
    <lineage>
        <taxon>Eukaryota</taxon>
        <taxon>Fungi</taxon>
        <taxon>Fungi incertae sedis</taxon>
        <taxon>Mucoromycota</taxon>
        <taxon>Glomeromycotina</taxon>
        <taxon>Glomeromycetes</taxon>
        <taxon>Diversisporales</taxon>
        <taxon>Diversisporaceae</taxon>
        <taxon>Diversispora</taxon>
    </lineage>
</organism>
<proteinExistence type="predicted"/>
<evidence type="ECO:0000313" key="3">
    <source>
        <dbReference type="Proteomes" id="UP000266861"/>
    </source>
</evidence>
<evidence type="ECO:0000313" key="2">
    <source>
        <dbReference type="EMBL" id="RHZ73175.1"/>
    </source>
</evidence>
<evidence type="ECO:0000256" key="1">
    <source>
        <dbReference type="SAM" id="MobiDB-lite"/>
    </source>
</evidence>
<dbReference type="Proteomes" id="UP000266861">
    <property type="component" value="Unassembled WGS sequence"/>
</dbReference>
<comment type="caution">
    <text evidence="2">The sequence shown here is derived from an EMBL/GenBank/DDBJ whole genome shotgun (WGS) entry which is preliminary data.</text>
</comment>
<reference evidence="2 3" key="1">
    <citation type="submission" date="2018-08" db="EMBL/GenBank/DDBJ databases">
        <title>Genome and evolution of the arbuscular mycorrhizal fungus Diversispora epigaea (formerly Glomus versiforme) and its bacterial endosymbionts.</title>
        <authorList>
            <person name="Sun X."/>
            <person name="Fei Z."/>
            <person name="Harrison M."/>
        </authorList>
    </citation>
    <scope>NUCLEOTIDE SEQUENCE [LARGE SCALE GENOMIC DNA]</scope>
    <source>
        <strain evidence="2 3">IT104</strain>
    </source>
</reference>
<sequence length="242" mass="29478">MVLSSQLQSKQQQPKPQYYLNQPSLVREKLVLPKHYHQFKIKNRQQKLQQQQQQQQRNPIELLKYQQGIRRICEARLQPQQQHSQHPQQQQQQQPQQQQQKQQQQQLQYYLKQFGRAHIQEYCQPSLVREQLKLPKNYHHYKLQNRQLKLQYQQQQKLRSSAGLLKYQKEIIRMCESRLNISQSLKQLNNINNNNNDKNNKNDKRVEDNDDINTNNINIKKKRNRDNDDENDIIDTKKKQKL</sequence>
<feature type="region of interest" description="Disordered" evidence="1">
    <location>
        <begin position="189"/>
        <end position="242"/>
    </location>
</feature>
<keyword evidence="3" id="KW-1185">Reference proteome</keyword>
<gene>
    <name evidence="2" type="ORF">Glove_232g94</name>
</gene>
<accession>A0A397IBY7</accession>
<name>A0A397IBY7_9GLOM</name>
<dbReference type="AlphaFoldDB" id="A0A397IBY7"/>
<feature type="compositionally biased region" description="Basic and acidic residues" evidence="1">
    <location>
        <begin position="198"/>
        <end position="207"/>
    </location>
</feature>
<dbReference type="EMBL" id="PQFF01000215">
    <property type="protein sequence ID" value="RHZ73175.1"/>
    <property type="molecule type" value="Genomic_DNA"/>
</dbReference>
<protein>
    <submittedName>
        <fullName evidence="2">Uncharacterized protein</fullName>
    </submittedName>
</protein>
<feature type="region of interest" description="Disordered" evidence="1">
    <location>
        <begin position="78"/>
        <end position="99"/>
    </location>
</feature>